<organism evidence="7 8">
    <name type="scientific">Testicularia cyperi</name>
    <dbReference type="NCBI Taxonomy" id="1882483"/>
    <lineage>
        <taxon>Eukaryota</taxon>
        <taxon>Fungi</taxon>
        <taxon>Dikarya</taxon>
        <taxon>Basidiomycota</taxon>
        <taxon>Ustilaginomycotina</taxon>
        <taxon>Ustilaginomycetes</taxon>
        <taxon>Ustilaginales</taxon>
        <taxon>Anthracoideaceae</taxon>
        <taxon>Testicularia</taxon>
    </lineage>
</organism>
<protein>
    <submittedName>
        <fullName evidence="7">Nucleic acid-binding protein</fullName>
    </submittedName>
</protein>
<dbReference type="GO" id="GO:0006364">
    <property type="term" value="P:rRNA processing"/>
    <property type="evidence" value="ECO:0007669"/>
    <property type="project" value="UniProtKB-KW"/>
</dbReference>
<dbReference type="InterPro" id="IPR003107">
    <property type="entry name" value="HAT"/>
</dbReference>
<evidence type="ECO:0000313" key="7">
    <source>
        <dbReference type="EMBL" id="PWY97552.1"/>
    </source>
</evidence>
<evidence type="ECO:0000256" key="5">
    <source>
        <dbReference type="SAM" id="MobiDB-lite"/>
    </source>
</evidence>
<feature type="domain" description="S1 motif" evidence="6">
    <location>
        <begin position="1068"/>
        <end position="1138"/>
    </location>
</feature>
<name>A0A317XIA0_9BASI</name>
<dbReference type="Pfam" id="PF05843">
    <property type="entry name" value="Suf"/>
    <property type="match status" value="1"/>
</dbReference>
<dbReference type="SUPFAM" id="SSF48452">
    <property type="entry name" value="TPR-like"/>
    <property type="match status" value="1"/>
</dbReference>
<dbReference type="SMART" id="SM00316">
    <property type="entry name" value="S1"/>
    <property type="match status" value="9"/>
</dbReference>
<feature type="domain" description="S1 motif" evidence="6">
    <location>
        <begin position="685"/>
        <end position="754"/>
    </location>
</feature>
<dbReference type="InterPro" id="IPR045209">
    <property type="entry name" value="Rrp5"/>
</dbReference>
<sequence>MPGLKRSRAEDGAAVASTSKLSSDAKKSKKTSSSSNPSAHTGTGSLLSAQEVDFPRGGGTGLTPLEYREAKREARSESAANELLFKDAKDEQAENKRKKLKQKSNREKRNDAKKKRAPVPGDKASNGKPTTAADGDKKDYIRVEHLNYKRLVPGSRLLCSVLAVHPLAVVVSLPNQLLGHIPATQISPQFTHRLQMAADAAAEADDDEEDESDEDDDDDEEDSDAEDGEPKSNAKKVPELRELFHVGQWVAATVLQVRSGDVAKGKASREGGEYEKESRRVELTLAPHVVNTGVSVTDLDVSSTLPVSISSLEDHGYMLDSGISEFKGFVSFKEAAKLPSEFGAGKHGKGLQIGTVMQAKITKIPENRRSFEATLDPKAVSTSIAKSAPSITAVLPGTLSKVLITAALPTGLNVKLFGMFDATIDRFHLPELPEGKDIPDVYKEGSKHVARVLWDLLPPTSTALQAENPDSDRKLGLSLAPQVLALQPPTAKDDELLQHAYPIGASVTVTVVQTVNDWGLLTAIDDADVQGFVHISQVADEHVVALPPNAGAYRKGTKHEARVIGHSPTDRVLQLSLKPSVLSRKFMRVSEVQPGEVVTATIIKLGLPNVMFLQLNGNVDGVVFANHFADIKLSQPEKRFKPGLQVKARVMDVDPQRNRIVLTCKKSLVRSDLPVVASLQDARVGVVTHATVFRVLSNSIIVSLFGGLRALVPGREVGDGSFEDVKSGYTEGKVVKIRITEVDYENEKLVASIRQSSAEFLAKLNVDAVEVGQKVAGRVAAVHKEVVVLSLVPSGVRALISLSVLASMHKTTVADLVDSLHEDQEIDDLVVSAKNPEKGLVICADKVRTSSSANGAAGASPADIKEGAVLTGRVTQKNSKLLDCMLSLGPSTRATLHVTDVADDYGTESQLPAIGESFSCYVLSAKANGKSAVVSTRPSRVSGASSSKIVDPELNSMQDLAKGQKVRGFVKAITNVGLFVTLGRKLDARVQAREMFDDFVRDWKSKFTLGQVVSGTILDLNPAQNQIELSLKSKPGSIKSKSDDKANAHNQDSDASKRPKRMHDFKVGDKVKGFVKNIVEFGVFVQIEGTTVSGLCHMKELSDGKPEEALRAFHVGDKVRAIVLKINDEKKTISFGLKPSYFDAADFEDSEDEDDDDEEDDEDEDMVDGNAAEDDEDDEEMDDDEEDDDDEEEEEDGDEADFVEMDEDEDEAPTKPTASSSAKKPVPSLALTGGFSWTAGADDASDAESLSGSDSDSDEDIDADDDADAKKASKKTKGKKSKPALEEDLTAELADKAPQSATDFERLLLGSPNSSFLWIQFMSFALQLSDVDQARAIAKRALKVINYREEQERMNVWIALLNLENTYGSTETLDATFKEAVQANDGFTMYLKMVAILEASRKVDEAEELFVKAKTKYSVLPEFWIEYSRFFLRNGKPEASRQLLPRAMQALPKRDHVSMITSMAINEFKLGDPERGRTIFEGLVDSYPKRLDIWWQYIDQEQRILDNHPQVRNLYERTLTLKLTAKKGKSLLKKWLDFEKKHGTPASQQKVIARAKEFVEEINRKNQPEDEEDEGEDDN</sequence>
<dbReference type="GO" id="GO:0003723">
    <property type="term" value="F:RNA binding"/>
    <property type="evidence" value="ECO:0007669"/>
    <property type="project" value="TreeGrafter"/>
</dbReference>
<feature type="compositionally biased region" description="Acidic residues" evidence="5">
    <location>
        <begin position="1147"/>
        <end position="1211"/>
    </location>
</feature>
<dbReference type="EMBL" id="KZ819205">
    <property type="protein sequence ID" value="PWY97552.1"/>
    <property type="molecule type" value="Genomic_DNA"/>
</dbReference>
<keyword evidence="8" id="KW-1185">Reference proteome</keyword>
<feature type="domain" description="S1 motif" evidence="6">
    <location>
        <begin position="963"/>
        <end position="1032"/>
    </location>
</feature>
<feature type="domain" description="S1 motif" evidence="6">
    <location>
        <begin position="595"/>
        <end position="665"/>
    </location>
</feature>
<evidence type="ECO:0000256" key="2">
    <source>
        <dbReference type="ARBA" id="ARBA00022552"/>
    </source>
</evidence>
<dbReference type="InterPro" id="IPR057302">
    <property type="entry name" value="Rrp5_S1"/>
</dbReference>
<dbReference type="InterPro" id="IPR011990">
    <property type="entry name" value="TPR-like_helical_dom_sf"/>
</dbReference>
<dbReference type="InParanoid" id="A0A317XIA0"/>
<feature type="compositionally biased region" description="Acidic residues" evidence="5">
    <location>
        <begin position="1255"/>
        <end position="1267"/>
    </location>
</feature>
<keyword evidence="3" id="KW-0677">Repeat</keyword>
<feature type="compositionally biased region" description="Polar residues" evidence="5">
    <location>
        <begin position="36"/>
        <end position="48"/>
    </location>
</feature>
<feature type="domain" description="S1 motif" evidence="6">
    <location>
        <begin position="867"/>
        <end position="937"/>
    </location>
</feature>
<dbReference type="CDD" id="cd05708">
    <property type="entry name" value="S1_Rrp5_repeat_sc12"/>
    <property type="match status" value="1"/>
</dbReference>
<reference evidence="7 8" key="1">
    <citation type="journal article" date="2018" name="Mol. Biol. Evol.">
        <title>Broad Genomic Sampling Reveals a Smut Pathogenic Ancestry of the Fungal Clade Ustilaginomycotina.</title>
        <authorList>
            <person name="Kijpornyongpan T."/>
            <person name="Mondo S.J."/>
            <person name="Barry K."/>
            <person name="Sandor L."/>
            <person name="Lee J."/>
            <person name="Lipzen A."/>
            <person name="Pangilinan J."/>
            <person name="LaButti K."/>
            <person name="Hainaut M."/>
            <person name="Henrissat B."/>
            <person name="Grigoriev I.V."/>
            <person name="Spatafora J.W."/>
            <person name="Aime M.C."/>
        </authorList>
    </citation>
    <scope>NUCLEOTIDE SEQUENCE [LARGE SCALE GENOMIC DNA]</scope>
    <source>
        <strain evidence="7 8">MCA 3645</strain>
    </source>
</reference>
<feature type="region of interest" description="Disordered" evidence="5">
    <location>
        <begin position="1"/>
        <end position="136"/>
    </location>
</feature>
<feature type="compositionally biased region" description="Basic and acidic residues" evidence="5">
    <location>
        <begin position="1040"/>
        <end position="1062"/>
    </location>
</feature>
<dbReference type="InterPro" id="IPR003029">
    <property type="entry name" value="S1_domain"/>
</dbReference>
<dbReference type="Proteomes" id="UP000246740">
    <property type="component" value="Unassembled WGS sequence"/>
</dbReference>
<evidence type="ECO:0000259" key="6">
    <source>
        <dbReference type="PROSITE" id="PS50126"/>
    </source>
</evidence>
<dbReference type="FunFam" id="2.40.50.140:FF:000155">
    <property type="entry name" value="rRNA biogenesis protein RRP5"/>
    <property type="match status" value="1"/>
</dbReference>
<dbReference type="STRING" id="1882483.A0A317XIA0"/>
<evidence type="ECO:0000256" key="3">
    <source>
        <dbReference type="ARBA" id="ARBA00022737"/>
    </source>
</evidence>
<dbReference type="Pfam" id="PF23459">
    <property type="entry name" value="S1_RRP5"/>
    <property type="match status" value="1"/>
</dbReference>
<feature type="compositionally biased region" description="Acidic residues" evidence="5">
    <location>
        <begin position="202"/>
        <end position="227"/>
    </location>
</feature>
<dbReference type="PROSITE" id="PS50126">
    <property type="entry name" value="S1"/>
    <property type="match status" value="7"/>
</dbReference>
<dbReference type="FunFam" id="1.25.40.10:FF:000727">
    <property type="entry name" value="Chromosome 1, whole genome shotgun sequence"/>
    <property type="match status" value="1"/>
</dbReference>
<evidence type="ECO:0000256" key="4">
    <source>
        <dbReference type="ARBA" id="ARBA00023242"/>
    </source>
</evidence>
<dbReference type="SUPFAM" id="SSF50249">
    <property type="entry name" value="Nucleic acid-binding proteins"/>
    <property type="match status" value="7"/>
</dbReference>
<feature type="compositionally biased region" description="Basic and acidic residues" evidence="5">
    <location>
        <begin position="84"/>
        <end position="95"/>
    </location>
</feature>
<dbReference type="CDD" id="cd05707">
    <property type="entry name" value="S1_Rrp5_repeat_sc11"/>
    <property type="match status" value="1"/>
</dbReference>
<dbReference type="FunFam" id="2.40.50.140:FF:000159">
    <property type="entry name" value="rRNA biogenesis protein rrp5"/>
    <property type="match status" value="1"/>
</dbReference>
<proteinExistence type="predicted"/>
<evidence type="ECO:0000313" key="8">
    <source>
        <dbReference type="Proteomes" id="UP000246740"/>
    </source>
</evidence>
<comment type="subcellular location">
    <subcellularLocation>
        <location evidence="1">Nucleus</location>
        <location evidence="1">Nucleolus</location>
    </subcellularLocation>
</comment>
<feature type="domain" description="S1 motif" evidence="6">
    <location>
        <begin position="504"/>
        <end position="578"/>
    </location>
</feature>
<dbReference type="PANTHER" id="PTHR23270:SF10">
    <property type="entry name" value="PROTEIN RRP5 HOMOLOG"/>
    <property type="match status" value="1"/>
</dbReference>
<dbReference type="GO" id="GO:0032040">
    <property type="term" value="C:small-subunit processome"/>
    <property type="evidence" value="ECO:0007669"/>
    <property type="project" value="TreeGrafter"/>
</dbReference>
<dbReference type="FunCoup" id="A0A317XIA0">
    <property type="interactions" value="492"/>
</dbReference>
<feature type="region of interest" description="Disordered" evidence="5">
    <location>
        <begin position="1147"/>
        <end position="1285"/>
    </location>
</feature>
<gene>
    <name evidence="7" type="ORF">BCV70DRAFT_202729</name>
</gene>
<feature type="region of interest" description="Disordered" evidence="5">
    <location>
        <begin position="196"/>
        <end position="237"/>
    </location>
</feature>
<feature type="compositionally biased region" description="Basic and acidic residues" evidence="5">
    <location>
        <begin position="228"/>
        <end position="237"/>
    </location>
</feature>
<dbReference type="Gene3D" id="1.25.40.10">
    <property type="entry name" value="Tetratricopeptide repeat domain"/>
    <property type="match status" value="2"/>
</dbReference>
<dbReference type="FunFam" id="2.40.50.140:FF:000289">
    <property type="entry name" value="Chromosome 1, whole genome shotgun sequence"/>
    <property type="match status" value="1"/>
</dbReference>
<dbReference type="PANTHER" id="PTHR23270">
    <property type="entry name" value="PROGRAMMED CELL DEATH PROTEIN 11 PRE-RRNA PROCESSING PROTEIN RRP5"/>
    <property type="match status" value="1"/>
</dbReference>
<accession>A0A317XIA0</accession>
<feature type="compositionally biased region" description="Low complexity" evidence="5">
    <location>
        <begin position="1239"/>
        <end position="1254"/>
    </location>
</feature>
<feature type="region of interest" description="Disordered" evidence="5">
    <location>
        <begin position="1032"/>
        <end position="1062"/>
    </location>
</feature>
<dbReference type="InterPro" id="IPR012340">
    <property type="entry name" value="NA-bd_OB-fold"/>
</dbReference>
<feature type="domain" description="S1 motif" evidence="6">
    <location>
        <begin position="772"/>
        <end position="845"/>
    </location>
</feature>
<dbReference type="Pfam" id="PF00575">
    <property type="entry name" value="S1"/>
    <property type="match status" value="3"/>
</dbReference>
<dbReference type="OrthoDB" id="412781at2759"/>
<dbReference type="FunFam" id="2.40.50.140:FF:000103">
    <property type="entry name" value="protein RRP5 homolog"/>
    <property type="match status" value="1"/>
</dbReference>
<keyword evidence="4" id="KW-0539">Nucleus</keyword>
<dbReference type="SMART" id="SM00386">
    <property type="entry name" value="HAT"/>
    <property type="match status" value="5"/>
</dbReference>
<dbReference type="InterPro" id="IPR008847">
    <property type="entry name" value="Suf"/>
</dbReference>
<dbReference type="Gene3D" id="2.40.50.140">
    <property type="entry name" value="Nucleic acid-binding proteins"/>
    <property type="match status" value="7"/>
</dbReference>
<evidence type="ECO:0000256" key="1">
    <source>
        <dbReference type="ARBA" id="ARBA00004604"/>
    </source>
</evidence>
<dbReference type="CDD" id="cd05697">
    <property type="entry name" value="S1_Rrp5_repeat_hs5"/>
    <property type="match status" value="1"/>
</dbReference>
<feature type="compositionally biased region" description="Basic and acidic residues" evidence="5">
    <location>
        <begin position="66"/>
        <end position="76"/>
    </location>
</feature>
<keyword evidence="2" id="KW-0698">rRNA processing</keyword>
<feature type="compositionally biased region" description="Basic residues" evidence="5">
    <location>
        <begin position="1272"/>
        <end position="1282"/>
    </location>
</feature>